<evidence type="ECO:0000256" key="1">
    <source>
        <dbReference type="ARBA" id="ARBA00007946"/>
    </source>
</evidence>
<protein>
    <recommendedName>
        <fullName evidence="5">Trichodiene synthase</fullName>
    </recommendedName>
</protein>
<evidence type="ECO:0000313" key="4">
    <source>
        <dbReference type="Proteomes" id="UP000748025"/>
    </source>
</evidence>
<dbReference type="OrthoDB" id="2998174at2759"/>
<gene>
    <name evidence="3" type="ORF">E4U43_004904</name>
</gene>
<comment type="similarity">
    <text evidence="1">Belongs to the trichodiene synthase family.</text>
</comment>
<keyword evidence="2" id="KW-0456">Lyase</keyword>
<dbReference type="GO" id="GO:0016838">
    <property type="term" value="F:carbon-oxygen lyase activity, acting on phosphates"/>
    <property type="evidence" value="ECO:0007669"/>
    <property type="project" value="InterPro"/>
</dbReference>
<sequence length="319" mass="36296">MTTSEAQVDNWPRGASAIKQYKNILLELFAKMGYDYEQEIPPVDTKFRTAMEDAFDLKNLSPTRRQAISHSFEVGLDFASLVVSYLPEETRLLIGRYVVLAVYTADDAPDEMRVAMLEQFVQKFIKNEAHGDALLDHYDRLLRHDLSKHYGPFSTANVIKSCFQFLSTSAVEHHYANGFPVTSDSFPDWLRLKTGDGETYALCLFPDALFPEQKLLGHFLPAIPDIAEWFDLTNDMLSYYKERVVGSEENGYIVNRAAMLGVTEMESLEVCAKQVGVLYDRITAVLSSNKDLLAAWKCAVNGYILFHIKQPRYRLSDVF</sequence>
<reference evidence="3" key="1">
    <citation type="journal article" date="2020" name="bioRxiv">
        <title>Whole genome comparisons of ergot fungi reveals the divergence and evolution of species within the genus Claviceps are the result of varying mechanisms driving genome evolution and host range expansion.</title>
        <authorList>
            <person name="Wyka S.A."/>
            <person name="Mondo S.J."/>
            <person name="Liu M."/>
            <person name="Dettman J."/>
            <person name="Nalam V."/>
            <person name="Broders K.D."/>
        </authorList>
    </citation>
    <scope>NUCLEOTIDE SEQUENCE</scope>
    <source>
        <strain evidence="3">CCC 602</strain>
    </source>
</reference>
<name>A0A9P7T1Q8_9HYPO</name>
<dbReference type="AlphaFoldDB" id="A0A9P7T1Q8"/>
<dbReference type="InterPro" id="IPR008949">
    <property type="entry name" value="Isoprenoid_synthase_dom_sf"/>
</dbReference>
<dbReference type="Gene3D" id="1.10.600.10">
    <property type="entry name" value="Farnesyl Diphosphate Synthase"/>
    <property type="match status" value="1"/>
</dbReference>
<dbReference type="EMBL" id="SRPW01000319">
    <property type="protein sequence ID" value="KAG6015734.1"/>
    <property type="molecule type" value="Genomic_DNA"/>
</dbReference>
<keyword evidence="4" id="KW-1185">Reference proteome</keyword>
<dbReference type="Proteomes" id="UP000748025">
    <property type="component" value="Unassembled WGS sequence"/>
</dbReference>
<dbReference type="SUPFAM" id="SSF48576">
    <property type="entry name" value="Terpenoid synthases"/>
    <property type="match status" value="1"/>
</dbReference>
<proteinExistence type="inferred from homology"/>
<evidence type="ECO:0000256" key="2">
    <source>
        <dbReference type="ARBA" id="ARBA00023239"/>
    </source>
</evidence>
<accession>A0A9P7T1Q8</accession>
<comment type="caution">
    <text evidence="3">The sequence shown here is derived from an EMBL/GenBank/DDBJ whole genome shotgun (WGS) entry which is preliminary data.</text>
</comment>
<organism evidence="3 4">
    <name type="scientific">Claviceps pusilla</name>
    <dbReference type="NCBI Taxonomy" id="123648"/>
    <lineage>
        <taxon>Eukaryota</taxon>
        <taxon>Fungi</taxon>
        <taxon>Dikarya</taxon>
        <taxon>Ascomycota</taxon>
        <taxon>Pezizomycotina</taxon>
        <taxon>Sordariomycetes</taxon>
        <taxon>Hypocreomycetidae</taxon>
        <taxon>Hypocreales</taxon>
        <taxon>Clavicipitaceae</taxon>
        <taxon>Claviceps</taxon>
    </lineage>
</organism>
<dbReference type="Pfam" id="PF06330">
    <property type="entry name" value="TRI5"/>
    <property type="match status" value="1"/>
</dbReference>
<evidence type="ECO:0008006" key="5">
    <source>
        <dbReference type="Google" id="ProtNLM"/>
    </source>
</evidence>
<dbReference type="InterPro" id="IPR024652">
    <property type="entry name" value="Trichodiene_synth"/>
</dbReference>
<evidence type="ECO:0000313" key="3">
    <source>
        <dbReference type="EMBL" id="KAG6015734.1"/>
    </source>
</evidence>